<keyword evidence="3" id="KW-1185">Reference proteome</keyword>
<evidence type="ECO:0000313" key="2">
    <source>
        <dbReference type="EMBL" id="AGH43570.1"/>
    </source>
</evidence>
<sequence length="192" mass="22490">MLSTTELTERWAAKRCTEEKMLRKMIYKSFRQRRHTPLLFSVLSLPSVVQNYFFFGFSAFKIFLPQRTPSAALHRGKECYRSFRRSRHTPLLFSVLSLPSVVQNYFFFGFSAFKIFLPQRTPSAALHRGKECYRSFRRSRHTPLLFSVLSLPSVVQNSFFFGFSAFKSFLPQRTPSAALHRGIVLNWQGVWL</sequence>
<evidence type="ECO:0000256" key="1">
    <source>
        <dbReference type="SAM" id="Phobius"/>
    </source>
</evidence>
<dbReference type="HOGENOM" id="CLU_1413979_0_0_6"/>
<protein>
    <recommendedName>
        <fullName evidence="4">Transmembrane protein</fullName>
    </recommendedName>
</protein>
<gene>
    <name evidence="2" type="ORF">C427_1461</name>
</gene>
<keyword evidence="1" id="KW-1133">Transmembrane helix</keyword>
<dbReference type="STRING" id="1129794.C427_1461"/>
<feature type="transmembrane region" description="Helical" evidence="1">
    <location>
        <begin position="144"/>
        <end position="166"/>
    </location>
</feature>
<reference evidence="2 3" key="1">
    <citation type="journal article" date="2013" name="Genome Announc.">
        <title>Complete Genome Sequence of Glaciecola psychrophila Strain 170T.</title>
        <authorList>
            <person name="Yin J."/>
            <person name="Chen J."/>
            <person name="Liu G."/>
            <person name="Yu Y."/>
            <person name="Song L."/>
            <person name="Wang X."/>
            <person name="Qu X."/>
        </authorList>
    </citation>
    <scope>NUCLEOTIDE SEQUENCE [LARGE SCALE GENOMIC DNA]</scope>
    <source>
        <strain evidence="2 3">170</strain>
    </source>
</reference>
<dbReference type="PATRIC" id="fig|1129794.4.peg.1446"/>
<organism evidence="2 3">
    <name type="scientific">Paraglaciecola psychrophila 170</name>
    <dbReference type="NCBI Taxonomy" id="1129794"/>
    <lineage>
        <taxon>Bacteria</taxon>
        <taxon>Pseudomonadati</taxon>
        <taxon>Pseudomonadota</taxon>
        <taxon>Gammaproteobacteria</taxon>
        <taxon>Alteromonadales</taxon>
        <taxon>Alteromonadaceae</taxon>
        <taxon>Paraglaciecola</taxon>
    </lineage>
</organism>
<feature type="transmembrane region" description="Helical" evidence="1">
    <location>
        <begin position="38"/>
        <end position="60"/>
    </location>
</feature>
<keyword evidence="1" id="KW-0472">Membrane</keyword>
<dbReference type="EMBL" id="CP003837">
    <property type="protein sequence ID" value="AGH43570.1"/>
    <property type="molecule type" value="Genomic_DNA"/>
</dbReference>
<evidence type="ECO:0008006" key="4">
    <source>
        <dbReference type="Google" id="ProtNLM"/>
    </source>
</evidence>
<name>M4RJ40_9ALTE</name>
<feature type="transmembrane region" description="Helical" evidence="1">
    <location>
        <begin position="91"/>
        <end position="113"/>
    </location>
</feature>
<dbReference type="KEGG" id="gps:C427_1461"/>
<evidence type="ECO:0000313" key="3">
    <source>
        <dbReference type="Proteomes" id="UP000011864"/>
    </source>
</evidence>
<dbReference type="AlphaFoldDB" id="M4RJ40"/>
<accession>M4RJ40</accession>
<dbReference type="Proteomes" id="UP000011864">
    <property type="component" value="Chromosome"/>
</dbReference>
<keyword evidence="1" id="KW-0812">Transmembrane</keyword>
<proteinExistence type="predicted"/>